<keyword evidence="2" id="KW-1185">Reference proteome</keyword>
<organism evidence="1 2">
    <name type="scientific">Nostoc flagelliforme CCNUN1</name>
    <dbReference type="NCBI Taxonomy" id="2038116"/>
    <lineage>
        <taxon>Bacteria</taxon>
        <taxon>Bacillati</taxon>
        <taxon>Cyanobacteriota</taxon>
        <taxon>Cyanophyceae</taxon>
        <taxon>Nostocales</taxon>
        <taxon>Nostocaceae</taxon>
        <taxon>Nostoc</taxon>
    </lineage>
</organism>
<sequence length="59" mass="6773">MRLPAIAFCSATGRVFSWAMSTTGYAYARSSNSVMATTLLKRKWHLIHYRFLVIFLNTN</sequence>
<protein>
    <submittedName>
        <fullName evidence="1">Uncharacterized protein</fullName>
    </submittedName>
</protein>
<evidence type="ECO:0000313" key="1">
    <source>
        <dbReference type="EMBL" id="AUB39680.1"/>
    </source>
</evidence>
<dbReference type="KEGG" id="nfl:COO91_05678"/>
<dbReference type="AlphaFoldDB" id="A0A2K8SWF1"/>
<gene>
    <name evidence="1" type="ORF">COO91_05678</name>
</gene>
<accession>A0A2K8SWF1</accession>
<dbReference type="EMBL" id="CP024785">
    <property type="protein sequence ID" value="AUB39680.1"/>
    <property type="molecule type" value="Genomic_DNA"/>
</dbReference>
<name>A0A2K8SWF1_9NOSO</name>
<reference evidence="1 2" key="1">
    <citation type="submission" date="2017-11" db="EMBL/GenBank/DDBJ databases">
        <title>Complete genome of a free-living desiccation-tolerant cyanobacterium and its photosynthetic adaptation to extreme terrestrial habitat.</title>
        <authorList>
            <person name="Shang J."/>
        </authorList>
    </citation>
    <scope>NUCLEOTIDE SEQUENCE [LARGE SCALE GENOMIC DNA]</scope>
    <source>
        <strain evidence="1 2">CCNUN1</strain>
    </source>
</reference>
<proteinExistence type="predicted"/>
<dbReference type="Proteomes" id="UP000232003">
    <property type="component" value="Chromosome"/>
</dbReference>
<evidence type="ECO:0000313" key="2">
    <source>
        <dbReference type="Proteomes" id="UP000232003"/>
    </source>
</evidence>